<keyword evidence="2" id="KW-0378">Hydrolase</keyword>
<sequence length="326" mass="36318">MNKNMNMDTEQICTIKADDAHKIRIRYWSAVTDTQPTASSSPRAIVVVSHGMAEHSRRYAPLGEFLGRHGFMTVCHDHRGHGPFATHLGHYADRDGWKKVWQDLAQVIEAAASRHPGVPIVLLGHSMGSFIAQATLMNRRLPVKAAIFSGSNLSDQARLSLGKVAARGSRVIFGLRKPNPLLHHLSFGHFNKHIEQPDTDHDWLSRDPETVSDYLNDPFCGQVGTTQLWLDFLGGLQAISTPSNVAQMPAIPYLLIAGDDDPVGHHGKGVLALGRLLRSRTSDDVCTRLYRQGRHEMLNETNRQEVFDDLLQWLVAKLDYTDQQAA</sequence>
<dbReference type="RefSeq" id="WP_344806401.1">
    <property type="nucleotide sequence ID" value="NZ_BAABBO010000010.1"/>
</dbReference>
<evidence type="ECO:0000313" key="3">
    <source>
        <dbReference type="Proteomes" id="UP001501337"/>
    </source>
</evidence>
<accession>A0ABP7PES1</accession>
<comment type="caution">
    <text evidence="2">The sequence shown here is derived from an EMBL/GenBank/DDBJ whole genome shotgun (WGS) entry which is preliminary data.</text>
</comment>
<dbReference type="InterPro" id="IPR022742">
    <property type="entry name" value="Hydrolase_4"/>
</dbReference>
<dbReference type="EMBL" id="BAABBO010000010">
    <property type="protein sequence ID" value="GAA3964382.1"/>
    <property type="molecule type" value="Genomic_DNA"/>
</dbReference>
<protein>
    <submittedName>
        <fullName evidence="2">Alpha/beta hydrolase</fullName>
    </submittedName>
</protein>
<reference evidence="3" key="1">
    <citation type="journal article" date="2019" name="Int. J. Syst. Evol. Microbiol.">
        <title>The Global Catalogue of Microorganisms (GCM) 10K type strain sequencing project: providing services to taxonomists for standard genome sequencing and annotation.</title>
        <authorList>
            <consortium name="The Broad Institute Genomics Platform"/>
            <consortium name="The Broad Institute Genome Sequencing Center for Infectious Disease"/>
            <person name="Wu L."/>
            <person name="Ma J."/>
        </authorList>
    </citation>
    <scope>NUCLEOTIDE SEQUENCE [LARGE SCALE GENOMIC DNA]</scope>
    <source>
        <strain evidence="3">JCM 17555</strain>
    </source>
</reference>
<dbReference type="Pfam" id="PF12146">
    <property type="entry name" value="Hydrolase_4"/>
    <property type="match status" value="1"/>
</dbReference>
<name>A0ABP7PES1_9GAMM</name>
<dbReference type="SUPFAM" id="SSF53474">
    <property type="entry name" value="alpha/beta-Hydrolases"/>
    <property type="match status" value="1"/>
</dbReference>
<proteinExistence type="predicted"/>
<keyword evidence="3" id="KW-1185">Reference proteome</keyword>
<evidence type="ECO:0000259" key="1">
    <source>
        <dbReference type="Pfam" id="PF12146"/>
    </source>
</evidence>
<dbReference type="PANTHER" id="PTHR11614">
    <property type="entry name" value="PHOSPHOLIPASE-RELATED"/>
    <property type="match status" value="1"/>
</dbReference>
<evidence type="ECO:0000313" key="2">
    <source>
        <dbReference type="EMBL" id="GAA3964382.1"/>
    </source>
</evidence>
<dbReference type="InterPro" id="IPR051044">
    <property type="entry name" value="MAG_DAG_Lipase"/>
</dbReference>
<organism evidence="2 3">
    <name type="scientific">Allohahella marinimesophila</name>
    <dbReference type="NCBI Taxonomy" id="1054972"/>
    <lineage>
        <taxon>Bacteria</taxon>
        <taxon>Pseudomonadati</taxon>
        <taxon>Pseudomonadota</taxon>
        <taxon>Gammaproteobacteria</taxon>
        <taxon>Oceanospirillales</taxon>
        <taxon>Hahellaceae</taxon>
        <taxon>Allohahella</taxon>
    </lineage>
</organism>
<dbReference type="Proteomes" id="UP001501337">
    <property type="component" value="Unassembled WGS sequence"/>
</dbReference>
<dbReference type="InterPro" id="IPR029058">
    <property type="entry name" value="AB_hydrolase_fold"/>
</dbReference>
<dbReference type="Gene3D" id="3.40.50.1820">
    <property type="entry name" value="alpha/beta hydrolase"/>
    <property type="match status" value="1"/>
</dbReference>
<feature type="domain" description="Serine aminopeptidase S33" evidence="1">
    <location>
        <begin position="41"/>
        <end position="302"/>
    </location>
</feature>
<gene>
    <name evidence="2" type="ORF">GCM10022278_22680</name>
</gene>
<dbReference type="GO" id="GO:0016787">
    <property type="term" value="F:hydrolase activity"/>
    <property type="evidence" value="ECO:0007669"/>
    <property type="project" value="UniProtKB-KW"/>
</dbReference>